<dbReference type="InterPro" id="IPR016155">
    <property type="entry name" value="Mopterin_synth/thiamin_S_b"/>
</dbReference>
<dbReference type="InterPro" id="IPR010035">
    <property type="entry name" value="Thi_S"/>
</dbReference>
<dbReference type="Pfam" id="PF02597">
    <property type="entry name" value="ThiS"/>
    <property type="match status" value="1"/>
</dbReference>
<accession>A0A101JPX3</accession>
<dbReference type="OrthoDB" id="163636at2"/>
<protein>
    <submittedName>
        <fullName evidence="1">Thiamine biosynthesis protein ThiS</fullName>
    </submittedName>
</protein>
<dbReference type="CDD" id="cd00565">
    <property type="entry name" value="Ubl_ThiS"/>
    <property type="match status" value="1"/>
</dbReference>
<evidence type="ECO:0000313" key="1">
    <source>
        <dbReference type="EMBL" id="KUL30261.1"/>
    </source>
</evidence>
<dbReference type="EMBL" id="LLZH01000257">
    <property type="protein sequence ID" value="KUL30261.1"/>
    <property type="molecule type" value="Genomic_DNA"/>
</dbReference>
<dbReference type="AlphaFoldDB" id="A0A101JPX3"/>
<dbReference type="InterPro" id="IPR003749">
    <property type="entry name" value="ThiS/MoaD-like"/>
</dbReference>
<dbReference type="Gene3D" id="3.10.20.30">
    <property type="match status" value="1"/>
</dbReference>
<dbReference type="RefSeq" id="WP_067696191.1">
    <property type="nucleotide sequence ID" value="NZ_LLZH01000257.1"/>
</dbReference>
<name>A0A101JPX3_9ACTN</name>
<organism evidence="1 2">
    <name type="scientific">Actinoplanes awajinensis subsp. mycoplanecinus</name>
    <dbReference type="NCBI Taxonomy" id="135947"/>
    <lineage>
        <taxon>Bacteria</taxon>
        <taxon>Bacillati</taxon>
        <taxon>Actinomycetota</taxon>
        <taxon>Actinomycetes</taxon>
        <taxon>Micromonosporales</taxon>
        <taxon>Micromonosporaceae</taxon>
        <taxon>Actinoplanes</taxon>
    </lineage>
</organism>
<dbReference type="NCBIfam" id="TIGR01683">
    <property type="entry name" value="thiS"/>
    <property type="match status" value="1"/>
</dbReference>
<dbReference type="PANTHER" id="PTHR34472:SF1">
    <property type="entry name" value="SULFUR CARRIER PROTEIN THIS"/>
    <property type="match status" value="1"/>
</dbReference>
<dbReference type="Proteomes" id="UP000053244">
    <property type="component" value="Unassembled WGS sequence"/>
</dbReference>
<evidence type="ECO:0000313" key="2">
    <source>
        <dbReference type="Proteomes" id="UP000053244"/>
    </source>
</evidence>
<reference evidence="1 2" key="1">
    <citation type="submission" date="2015-10" db="EMBL/GenBank/DDBJ databases">
        <authorList>
            <person name="Gilbert D.G."/>
        </authorList>
    </citation>
    <scope>NUCLEOTIDE SEQUENCE [LARGE SCALE GENOMIC DNA]</scope>
    <source>
        <strain evidence="1 2">NRRL B-16712</strain>
    </source>
</reference>
<keyword evidence="2" id="KW-1185">Reference proteome</keyword>
<gene>
    <name evidence="1" type="ORF">ADL15_25420</name>
</gene>
<dbReference type="InterPro" id="IPR012675">
    <property type="entry name" value="Beta-grasp_dom_sf"/>
</dbReference>
<sequence>MRLMVNGRHETRPDVCSVATLVAEITDAHRGVAVAVNGSVVPRSTWAQVDLADGDAVEVLTAAQGG</sequence>
<dbReference type="SUPFAM" id="SSF54285">
    <property type="entry name" value="MoaD/ThiS"/>
    <property type="match status" value="1"/>
</dbReference>
<proteinExistence type="predicted"/>
<comment type="caution">
    <text evidence="1">The sequence shown here is derived from an EMBL/GenBank/DDBJ whole genome shotgun (WGS) entry which is preliminary data.</text>
</comment>
<dbReference type="PANTHER" id="PTHR34472">
    <property type="entry name" value="SULFUR CARRIER PROTEIN THIS"/>
    <property type="match status" value="1"/>
</dbReference>